<sequence length="596" mass="66582">MIDVLPPPEASSAPASCSLVRATGLLDLPPEVLAIVIWKLSPVNVSRFSRSCRAIHNLVKGLADLLWRDLFLSTWDDPRLVEECIMAIRAPEFCVSSLAATDDEELCFLCGQPAVSKSEGKRPAISTGGPEFRWREEVQRRTEAEIFLAKLGLSSDDSSAKISARRSKSLSTLLSTLATTPPASPTLTRPKNMVWVEKLLSPSRFSSEFLLRHFLHDADIRQPLTPDRQLTAKLQVHFFNTKLEHNLFPEKLQLSRLNARAFVYDIRNYREEGWHGPWVLENGVMQPNWVHLAACQRVILANLKQRRMSGNVYPAPPLGPEATWGQSAKPMAIARKVNPSRINEKGFNDWAGVEGVWRRLVCFMDYRDFHEYNVHGLRTSGGLDTSVFKHNLFNEATRIITMTLKISRSEPGEAPFEHRPRLYFAGLSIANDTMISAVHGFVCMTASGYVRWHLVTRYDTDDRWVTEALGDAGSAAGFLGTWTGSNHEPDDPAGPTWLWKVADVSEIPKEDPLRAMMNDGWIFPDISNDDGFGDAQSDGEVTEDGEEDEEMEGPYNDSDDDDVDGDEDDESSSEDGTGHTIHTTLPALQPITSLFD</sequence>
<comment type="caution">
    <text evidence="3">The sequence shown here is derived from an EMBL/GenBank/DDBJ whole genome shotgun (WGS) entry which is preliminary data.</text>
</comment>
<evidence type="ECO:0000313" key="4">
    <source>
        <dbReference type="Proteomes" id="UP000383932"/>
    </source>
</evidence>
<accession>A0A5N5QKV0</accession>
<organism evidence="3 4">
    <name type="scientific">Ceratobasidium theobromae</name>
    <dbReference type="NCBI Taxonomy" id="1582974"/>
    <lineage>
        <taxon>Eukaryota</taxon>
        <taxon>Fungi</taxon>
        <taxon>Dikarya</taxon>
        <taxon>Basidiomycota</taxon>
        <taxon>Agaricomycotina</taxon>
        <taxon>Agaricomycetes</taxon>
        <taxon>Cantharellales</taxon>
        <taxon>Ceratobasidiaceae</taxon>
        <taxon>Ceratobasidium</taxon>
    </lineage>
</organism>
<keyword evidence="4" id="KW-1185">Reference proteome</keyword>
<reference evidence="3 4" key="1">
    <citation type="journal article" date="2019" name="Fungal Biol. Biotechnol.">
        <title>Draft genome sequence of fastidious pathogen Ceratobasidium theobromae, which causes vascular-streak dieback in Theobroma cacao.</title>
        <authorList>
            <person name="Ali S.S."/>
            <person name="Asman A."/>
            <person name="Shao J."/>
            <person name="Firmansyah A.P."/>
            <person name="Susilo A.W."/>
            <person name="Rosmana A."/>
            <person name="McMahon P."/>
            <person name="Junaid M."/>
            <person name="Guest D."/>
            <person name="Kheng T.Y."/>
            <person name="Meinhardt L.W."/>
            <person name="Bailey B.A."/>
        </authorList>
    </citation>
    <scope>NUCLEOTIDE SEQUENCE [LARGE SCALE GENOMIC DNA]</scope>
    <source>
        <strain evidence="3 4">CT2</strain>
    </source>
</reference>
<evidence type="ECO:0000259" key="2">
    <source>
        <dbReference type="PROSITE" id="PS50181"/>
    </source>
</evidence>
<dbReference type="AlphaFoldDB" id="A0A5N5QKV0"/>
<feature type="domain" description="F-box" evidence="2">
    <location>
        <begin position="22"/>
        <end position="70"/>
    </location>
</feature>
<dbReference type="InterPro" id="IPR001810">
    <property type="entry name" value="F-box_dom"/>
</dbReference>
<dbReference type="SUPFAM" id="SSF81383">
    <property type="entry name" value="F-box domain"/>
    <property type="match status" value="1"/>
</dbReference>
<dbReference type="EMBL" id="SSOP01000067">
    <property type="protein sequence ID" value="KAB5592372.1"/>
    <property type="molecule type" value="Genomic_DNA"/>
</dbReference>
<dbReference type="InterPro" id="IPR036047">
    <property type="entry name" value="F-box-like_dom_sf"/>
</dbReference>
<protein>
    <submittedName>
        <fullName evidence="3">F-box protein</fullName>
    </submittedName>
</protein>
<dbReference type="Proteomes" id="UP000383932">
    <property type="component" value="Unassembled WGS sequence"/>
</dbReference>
<evidence type="ECO:0000256" key="1">
    <source>
        <dbReference type="SAM" id="MobiDB-lite"/>
    </source>
</evidence>
<proteinExistence type="predicted"/>
<feature type="region of interest" description="Disordered" evidence="1">
    <location>
        <begin position="526"/>
        <end position="596"/>
    </location>
</feature>
<dbReference type="OrthoDB" id="3226064at2759"/>
<name>A0A5N5QKV0_9AGAM</name>
<evidence type="ECO:0000313" key="3">
    <source>
        <dbReference type="EMBL" id="KAB5592372.1"/>
    </source>
</evidence>
<dbReference type="PROSITE" id="PS50181">
    <property type="entry name" value="FBOX"/>
    <property type="match status" value="1"/>
</dbReference>
<feature type="compositionally biased region" description="Acidic residues" evidence="1">
    <location>
        <begin position="540"/>
        <end position="573"/>
    </location>
</feature>
<gene>
    <name evidence="3" type="ORF">CTheo_4196</name>
</gene>